<dbReference type="SMART" id="SM00267">
    <property type="entry name" value="GGDEF"/>
    <property type="match status" value="1"/>
</dbReference>
<organism evidence="5 6">
    <name type="scientific">Ochrobactrum quorumnocens</name>
    <dbReference type="NCBI Taxonomy" id="271865"/>
    <lineage>
        <taxon>Bacteria</taxon>
        <taxon>Pseudomonadati</taxon>
        <taxon>Pseudomonadota</taxon>
        <taxon>Alphaproteobacteria</taxon>
        <taxon>Hyphomicrobiales</taxon>
        <taxon>Brucellaceae</taxon>
        <taxon>Brucella/Ochrobactrum group</taxon>
        <taxon>Ochrobactrum</taxon>
    </lineage>
</organism>
<dbReference type="InterPro" id="IPR029787">
    <property type="entry name" value="Nucleotide_cyclase"/>
</dbReference>
<dbReference type="NCBIfam" id="TIGR00254">
    <property type="entry name" value="GGDEF"/>
    <property type="match status" value="1"/>
</dbReference>
<dbReference type="EMBL" id="VYXQ01000024">
    <property type="protein sequence ID" value="KAA9361545.1"/>
    <property type="molecule type" value="Genomic_DNA"/>
</dbReference>
<gene>
    <name evidence="5" type="ORF">F3W84_20095</name>
</gene>
<keyword evidence="3" id="KW-0812">Transmembrane</keyword>
<evidence type="ECO:0000256" key="1">
    <source>
        <dbReference type="ARBA" id="ARBA00012528"/>
    </source>
</evidence>
<dbReference type="GO" id="GO:1902201">
    <property type="term" value="P:negative regulation of bacterial-type flagellum-dependent cell motility"/>
    <property type="evidence" value="ECO:0007669"/>
    <property type="project" value="TreeGrafter"/>
</dbReference>
<evidence type="ECO:0000259" key="4">
    <source>
        <dbReference type="PROSITE" id="PS50887"/>
    </source>
</evidence>
<comment type="caution">
    <text evidence="5">The sequence shown here is derived from an EMBL/GenBank/DDBJ whole genome shotgun (WGS) entry which is preliminary data.</text>
</comment>
<dbReference type="Pfam" id="PF00990">
    <property type="entry name" value="GGDEF"/>
    <property type="match status" value="1"/>
</dbReference>
<evidence type="ECO:0000256" key="2">
    <source>
        <dbReference type="ARBA" id="ARBA00034247"/>
    </source>
</evidence>
<reference evidence="5 6" key="1">
    <citation type="submission" date="2019-09" db="EMBL/GenBank/DDBJ databases">
        <title>Biological control of the noxious weed angled onion (Allium triquetrum) thwarted by endophytic bacteria in Victoria, Australia.</title>
        <authorList>
            <person name="Tehranchian P."/>
            <person name="Adair R.J."/>
            <person name="Van T.H."/>
            <person name="Morrison P.D."/>
            <person name="Williams H."/>
            <person name="Lawrie A.C."/>
        </authorList>
    </citation>
    <scope>NUCLEOTIDE SEQUENCE [LARGE SCALE GENOMIC DNA]</scope>
    <source>
        <strain evidence="5 6">RPTAtOch1</strain>
    </source>
</reference>
<dbReference type="FunFam" id="3.30.70.270:FF:000001">
    <property type="entry name" value="Diguanylate cyclase domain protein"/>
    <property type="match status" value="1"/>
</dbReference>
<evidence type="ECO:0000256" key="3">
    <source>
        <dbReference type="SAM" id="Phobius"/>
    </source>
</evidence>
<accession>A0A5N1JU12</accession>
<comment type="catalytic activity">
    <reaction evidence="2">
        <text>2 GTP = 3',3'-c-di-GMP + 2 diphosphate</text>
        <dbReference type="Rhea" id="RHEA:24898"/>
        <dbReference type="ChEBI" id="CHEBI:33019"/>
        <dbReference type="ChEBI" id="CHEBI:37565"/>
        <dbReference type="ChEBI" id="CHEBI:58805"/>
        <dbReference type="EC" id="2.7.7.65"/>
    </reaction>
</comment>
<feature type="transmembrane region" description="Helical" evidence="3">
    <location>
        <begin position="226"/>
        <end position="246"/>
    </location>
</feature>
<proteinExistence type="predicted"/>
<feature type="transmembrane region" description="Helical" evidence="3">
    <location>
        <begin position="185"/>
        <end position="206"/>
    </location>
</feature>
<keyword evidence="3" id="KW-0472">Membrane</keyword>
<dbReference type="EC" id="2.7.7.65" evidence="1"/>
<dbReference type="GO" id="GO:0043709">
    <property type="term" value="P:cell adhesion involved in single-species biofilm formation"/>
    <property type="evidence" value="ECO:0007669"/>
    <property type="project" value="TreeGrafter"/>
</dbReference>
<dbReference type="GO" id="GO:0005886">
    <property type="term" value="C:plasma membrane"/>
    <property type="evidence" value="ECO:0007669"/>
    <property type="project" value="TreeGrafter"/>
</dbReference>
<dbReference type="InterPro" id="IPR000160">
    <property type="entry name" value="GGDEF_dom"/>
</dbReference>
<dbReference type="SUPFAM" id="SSF55073">
    <property type="entry name" value="Nucleotide cyclase"/>
    <property type="match status" value="1"/>
</dbReference>
<keyword evidence="3" id="KW-1133">Transmembrane helix</keyword>
<dbReference type="CDD" id="cd01949">
    <property type="entry name" value="GGDEF"/>
    <property type="match status" value="1"/>
</dbReference>
<feature type="transmembrane region" description="Helical" evidence="3">
    <location>
        <begin position="70"/>
        <end position="90"/>
    </location>
</feature>
<dbReference type="PROSITE" id="PS50887">
    <property type="entry name" value="GGDEF"/>
    <property type="match status" value="1"/>
</dbReference>
<dbReference type="PANTHER" id="PTHR45138">
    <property type="entry name" value="REGULATORY COMPONENTS OF SENSORY TRANSDUCTION SYSTEM"/>
    <property type="match status" value="1"/>
</dbReference>
<dbReference type="Gene3D" id="3.30.70.270">
    <property type="match status" value="1"/>
</dbReference>
<keyword evidence="6" id="KW-1185">Reference proteome</keyword>
<name>A0A5N1JU12_9HYPH</name>
<dbReference type="AlphaFoldDB" id="A0A5N1JU12"/>
<evidence type="ECO:0000313" key="6">
    <source>
        <dbReference type="Proteomes" id="UP000327108"/>
    </source>
</evidence>
<feature type="domain" description="GGDEF" evidence="4">
    <location>
        <begin position="288"/>
        <end position="421"/>
    </location>
</feature>
<evidence type="ECO:0000313" key="5">
    <source>
        <dbReference type="EMBL" id="KAA9361545.1"/>
    </source>
</evidence>
<dbReference type="Proteomes" id="UP000327108">
    <property type="component" value="Unassembled WGS sequence"/>
</dbReference>
<feature type="transmembrane region" description="Helical" evidence="3">
    <location>
        <begin position="40"/>
        <end position="58"/>
    </location>
</feature>
<feature type="transmembrane region" description="Helical" evidence="3">
    <location>
        <begin position="127"/>
        <end position="145"/>
    </location>
</feature>
<protein>
    <recommendedName>
        <fullName evidence="1">diguanylate cyclase</fullName>
        <ecNumber evidence="1">2.7.7.65</ecNumber>
    </recommendedName>
</protein>
<feature type="transmembrane region" description="Helical" evidence="3">
    <location>
        <begin position="151"/>
        <end position="173"/>
    </location>
</feature>
<dbReference type="InterPro" id="IPR043128">
    <property type="entry name" value="Rev_trsase/Diguanyl_cyclase"/>
</dbReference>
<feature type="transmembrane region" description="Helical" evidence="3">
    <location>
        <begin position="96"/>
        <end position="115"/>
    </location>
</feature>
<sequence>MWGCVCSAGWSAREHRVALRQELLRYARQGQGDRVDAKSVYLTVTMIILANGGMLLAINRDFPVSLRPAAMNWMWATLVVAAGCVTFAVGGLLPRSLSVLVANSCLFAGLCLYYRAIRTFQNLGGNLFPWLVFGLGMVGFLYFLVIFPDTLARIVVVSIVWIWLMAASIRLLADKRHRDGSRSRIMLISLYCAALILTALRALFYIATKAGAQLDIADNSNWMNTITPVFLAILPIIGTTAFILMCTDQVRRRWERVASKDYLTGLPNRRTLNDVGTERFERVRHLQVAHAVAVLDIDDFKRINDNHGHEVGDQVLKRVAACLQASMQADDFVARSGGEEFVIIFGERNSELPLIATEAIRRTIAEAPFIVGEDALHVTVSIGVAQKKATSSSFESLLRKADRALYLAKSNGKNRVETAAQPDATSGSV</sequence>
<dbReference type="PANTHER" id="PTHR45138:SF9">
    <property type="entry name" value="DIGUANYLATE CYCLASE DGCM-RELATED"/>
    <property type="match status" value="1"/>
</dbReference>
<dbReference type="InterPro" id="IPR050469">
    <property type="entry name" value="Diguanylate_Cyclase"/>
</dbReference>
<dbReference type="GO" id="GO:0052621">
    <property type="term" value="F:diguanylate cyclase activity"/>
    <property type="evidence" value="ECO:0007669"/>
    <property type="project" value="UniProtKB-EC"/>
</dbReference>